<dbReference type="GO" id="GO:0016491">
    <property type="term" value="F:oxidoreductase activity"/>
    <property type="evidence" value="ECO:0007669"/>
    <property type="project" value="InterPro"/>
</dbReference>
<dbReference type="InterPro" id="IPR036812">
    <property type="entry name" value="NAD(P)_OxRdtase_dom_sf"/>
</dbReference>
<gene>
    <name evidence="5" type="ORF">AC244_31200</name>
</gene>
<dbReference type="AlphaFoldDB" id="A0A0L8BFW6"/>
<dbReference type="PANTHER" id="PTHR43638">
    <property type="entry name" value="OXIDOREDUCTASE, ALDO/KETO REDUCTASE FAMILY PROTEIN"/>
    <property type="match status" value="1"/>
</dbReference>
<dbReference type="InterPro" id="IPR023210">
    <property type="entry name" value="NADP_OxRdtase_dom"/>
</dbReference>
<feature type="active site" description="Proton donor" evidence="1">
    <location>
        <position position="57"/>
    </location>
</feature>
<evidence type="ECO:0000259" key="4">
    <source>
        <dbReference type="Pfam" id="PF00248"/>
    </source>
</evidence>
<evidence type="ECO:0000313" key="6">
    <source>
        <dbReference type="Proteomes" id="UP000037425"/>
    </source>
</evidence>
<dbReference type="SUPFAM" id="SSF51430">
    <property type="entry name" value="NAD(P)-linked oxidoreductase"/>
    <property type="match status" value="1"/>
</dbReference>
<feature type="domain" description="NADP-dependent oxidoreductase" evidence="4">
    <location>
        <begin position="19"/>
        <end position="267"/>
    </location>
</feature>
<dbReference type="EMBL" id="LGAP01000037">
    <property type="protein sequence ID" value="KOF13478.1"/>
    <property type="molecule type" value="Genomic_DNA"/>
</dbReference>
<evidence type="ECO:0000256" key="2">
    <source>
        <dbReference type="PIRSR" id="PIRSR000097-2"/>
    </source>
</evidence>
<dbReference type="CDD" id="cd19138">
    <property type="entry name" value="AKR_YeaE"/>
    <property type="match status" value="1"/>
</dbReference>
<dbReference type="Gene3D" id="3.20.20.100">
    <property type="entry name" value="NADP-dependent oxidoreductase domain"/>
    <property type="match status" value="1"/>
</dbReference>
<evidence type="ECO:0000256" key="3">
    <source>
        <dbReference type="PIRSR" id="PIRSR000097-3"/>
    </source>
</evidence>
<protein>
    <submittedName>
        <fullName evidence="5">Aldo/keto reductase</fullName>
    </submittedName>
</protein>
<feature type="binding site" evidence="2">
    <location>
        <position position="115"/>
    </location>
    <ligand>
        <name>substrate</name>
    </ligand>
</feature>
<organism evidence="5 6">
    <name type="scientific">Ensifer adhaerens</name>
    <name type="common">Sinorhizobium morelense</name>
    <dbReference type="NCBI Taxonomy" id="106592"/>
    <lineage>
        <taxon>Bacteria</taxon>
        <taxon>Pseudomonadati</taxon>
        <taxon>Pseudomonadota</taxon>
        <taxon>Alphaproteobacteria</taxon>
        <taxon>Hyphomicrobiales</taxon>
        <taxon>Rhizobiaceae</taxon>
        <taxon>Sinorhizobium/Ensifer group</taxon>
        <taxon>Ensifer</taxon>
    </lineage>
</organism>
<dbReference type="PANTHER" id="PTHR43638:SF3">
    <property type="entry name" value="ALDEHYDE REDUCTASE"/>
    <property type="match status" value="1"/>
</dbReference>
<evidence type="ECO:0000313" key="5">
    <source>
        <dbReference type="EMBL" id="KOF13478.1"/>
    </source>
</evidence>
<proteinExistence type="predicted"/>
<dbReference type="PIRSF" id="PIRSF000097">
    <property type="entry name" value="AKR"/>
    <property type="match status" value="1"/>
</dbReference>
<dbReference type="InterPro" id="IPR020471">
    <property type="entry name" value="AKR"/>
</dbReference>
<dbReference type="Pfam" id="PF00248">
    <property type="entry name" value="Aldo_ket_red"/>
    <property type="match status" value="1"/>
</dbReference>
<feature type="site" description="Lowers pKa of active site Tyr" evidence="3">
    <location>
        <position position="82"/>
    </location>
</feature>
<name>A0A0L8BFW6_ENSAD</name>
<accession>A0A0L8BFW6</accession>
<reference evidence="6" key="1">
    <citation type="submission" date="2015-07" db="EMBL/GenBank/DDBJ databases">
        <title>Whole genome sequence of an Ensifer adhaerens strain isolated from a cave pool in the Wind Cave National Park.</title>
        <authorList>
            <person name="Eng W.W.H."/>
            <person name="Gan H.M."/>
            <person name="Barton H.A."/>
            <person name="Savka M.A."/>
        </authorList>
    </citation>
    <scope>NUCLEOTIDE SEQUENCE [LARGE SCALE GENOMIC DNA]</scope>
    <source>
        <strain evidence="6">SD006</strain>
    </source>
</reference>
<dbReference type="Proteomes" id="UP000037425">
    <property type="component" value="Unassembled WGS sequence"/>
</dbReference>
<evidence type="ECO:0000256" key="1">
    <source>
        <dbReference type="PIRSR" id="PIRSR000097-1"/>
    </source>
</evidence>
<dbReference type="OrthoDB" id="9772407at2"/>
<dbReference type="PRINTS" id="PR00069">
    <property type="entry name" value="ALDKETRDTASE"/>
</dbReference>
<sequence>MHDPIPTTTLIDGRTVPVLGQGTWRMGDERSRAADEMKSLQAGLDLGMTLIDTAEMYGNGASERIVGQAVRGRRDEVFVVSKVLPSNASRIGTEAACERSLKHLGIDHIDLYLLHWRGGYPLAETVAAFEALEKAGKIGAWGVSNFDVDDMEELLAVPGGKNVAANQVLYNLSRRGIEYDLLPWCQKRGVAIMAYSPLDEGRLLRNPDLVHIAKAHQATPAQIALAFLKTRPGVISIPKTGSATRARENRDAMDIHLTPENLTALDNAFPPPKRKRSLEMI</sequence>
<dbReference type="PATRIC" id="fig|106592.7.peg.5432"/>
<dbReference type="RefSeq" id="WP_053252698.1">
    <property type="nucleotide sequence ID" value="NZ_LGAP01000037.1"/>
</dbReference>
<comment type="caution">
    <text evidence="5">The sequence shown here is derived from an EMBL/GenBank/DDBJ whole genome shotgun (WGS) entry which is preliminary data.</text>
</comment>